<sequence length="57" mass="6840">MKKVKVTFHEGDTQVLEISDQVYREMMNSDQSNLVFLNEKYFEDKKLSEFKDVNVTY</sequence>
<organism evidence="1 2">
    <name type="scientific">Halanaerobacter jeridensis</name>
    <dbReference type="NCBI Taxonomy" id="706427"/>
    <lineage>
        <taxon>Bacteria</taxon>
        <taxon>Bacillati</taxon>
        <taxon>Bacillota</taxon>
        <taxon>Clostridia</taxon>
        <taxon>Halanaerobiales</taxon>
        <taxon>Halobacteroidaceae</taxon>
        <taxon>Halanaerobacter</taxon>
    </lineage>
</organism>
<protein>
    <submittedName>
        <fullName evidence="1">Uncharacterized protein</fullName>
    </submittedName>
</protein>
<evidence type="ECO:0000313" key="1">
    <source>
        <dbReference type="EMBL" id="MBM7557512.1"/>
    </source>
</evidence>
<gene>
    <name evidence="1" type="ORF">JOC47_002378</name>
</gene>
<dbReference type="Proteomes" id="UP000774000">
    <property type="component" value="Unassembled WGS sequence"/>
</dbReference>
<name>A0A939BPV0_9FIRM</name>
<reference evidence="1" key="1">
    <citation type="submission" date="2021-01" db="EMBL/GenBank/DDBJ databases">
        <title>Genomic Encyclopedia of Type Strains, Phase IV (KMG-IV): sequencing the most valuable type-strain genomes for metagenomic binning, comparative biology and taxonomic classification.</title>
        <authorList>
            <person name="Goeker M."/>
        </authorList>
    </citation>
    <scope>NUCLEOTIDE SEQUENCE</scope>
    <source>
        <strain evidence="1">DSM 23230</strain>
    </source>
</reference>
<dbReference type="AlphaFoldDB" id="A0A939BPV0"/>
<dbReference type="RefSeq" id="WP_204702258.1">
    <property type="nucleotide sequence ID" value="NZ_JAFBDQ010000013.1"/>
</dbReference>
<comment type="caution">
    <text evidence="1">The sequence shown here is derived from an EMBL/GenBank/DDBJ whole genome shotgun (WGS) entry which is preliminary data.</text>
</comment>
<evidence type="ECO:0000313" key="2">
    <source>
        <dbReference type="Proteomes" id="UP000774000"/>
    </source>
</evidence>
<dbReference type="EMBL" id="JAFBDQ010000013">
    <property type="protein sequence ID" value="MBM7557512.1"/>
    <property type="molecule type" value="Genomic_DNA"/>
</dbReference>
<keyword evidence="2" id="KW-1185">Reference proteome</keyword>
<proteinExistence type="predicted"/>
<accession>A0A939BPV0</accession>